<dbReference type="Proteomes" id="UP001187531">
    <property type="component" value="Unassembled WGS sequence"/>
</dbReference>
<gene>
    <name evidence="1" type="ORF">QYM36_014186</name>
</gene>
<evidence type="ECO:0000313" key="2">
    <source>
        <dbReference type="Proteomes" id="UP001187531"/>
    </source>
</evidence>
<reference evidence="1" key="1">
    <citation type="submission" date="2023-07" db="EMBL/GenBank/DDBJ databases">
        <title>Chromosome-level genome assembly of Artemia franciscana.</title>
        <authorList>
            <person name="Jo E."/>
        </authorList>
    </citation>
    <scope>NUCLEOTIDE SEQUENCE</scope>
    <source>
        <tissue evidence="1">Whole body</tissue>
    </source>
</reference>
<dbReference type="AlphaFoldDB" id="A0AA88HBQ6"/>
<dbReference type="EMBL" id="JAVRJZ010000018">
    <property type="protein sequence ID" value="KAK2708488.1"/>
    <property type="molecule type" value="Genomic_DNA"/>
</dbReference>
<evidence type="ECO:0000313" key="1">
    <source>
        <dbReference type="EMBL" id="KAK2708488.1"/>
    </source>
</evidence>
<protein>
    <submittedName>
        <fullName evidence="1">Uncharacterized protein</fullName>
    </submittedName>
</protein>
<name>A0AA88HBQ6_ARTSF</name>
<keyword evidence="2" id="KW-1185">Reference proteome</keyword>
<proteinExistence type="predicted"/>
<organism evidence="1 2">
    <name type="scientific">Artemia franciscana</name>
    <name type="common">Brine shrimp</name>
    <name type="synonym">Artemia sanfranciscana</name>
    <dbReference type="NCBI Taxonomy" id="6661"/>
    <lineage>
        <taxon>Eukaryota</taxon>
        <taxon>Metazoa</taxon>
        <taxon>Ecdysozoa</taxon>
        <taxon>Arthropoda</taxon>
        <taxon>Crustacea</taxon>
        <taxon>Branchiopoda</taxon>
        <taxon>Anostraca</taxon>
        <taxon>Artemiidae</taxon>
        <taxon>Artemia</taxon>
    </lineage>
</organism>
<comment type="caution">
    <text evidence="1">The sequence shown here is derived from an EMBL/GenBank/DDBJ whole genome shotgun (WGS) entry which is preliminary data.</text>
</comment>
<sequence length="70" mass="7858">MKNSKCKELSMFLTVSHLIPTPGHSKQVKASFTRKAIASLLGQEVWRQAKTEPMRLTKEATYPVVSQKGK</sequence>
<accession>A0AA88HBQ6</accession>